<dbReference type="InterPro" id="IPR023210">
    <property type="entry name" value="NADP_OxRdtase_dom"/>
</dbReference>
<evidence type="ECO:0000256" key="1">
    <source>
        <dbReference type="ARBA" id="ARBA00006515"/>
    </source>
</evidence>
<keyword evidence="3" id="KW-0560">Oxidoreductase</keyword>
<comment type="similarity">
    <text evidence="1">Belongs to the shaker potassium channel beta subunit family.</text>
</comment>
<sequence length="151" mass="16904">RTKVEYDYADLYKKYKLGLTTWSPLAFGTLTGKYSSGKPDGSRFTTPMFSSGELTEGFEERVKMADQLNPIAEELGCSLAQMSLAWAVSNENVSTVLVGASRPEQLEENIKALEFVDKITPEMKAKINDIVKFVPAKSEMNEFAFVRARFL</sequence>
<dbReference type="Proteomes" id="UP000198211">
    <property type="component" value="Unassembled WGS sequence"/>
</dbReference>
<dbReference type="GO" id="GO:0034220">
    <property type="term" value="P:monoatomic ion transmembrane transport"/>
    <property type="evidence" value="ECO:0007669"/>
    <property type="project" value="UniProtKB-KW"/>
</dbReference>
<keyword evidence="2" id="KW-0521">NADP</keyword>
<dbReference type="EMBL" id="NBNE01021462">
    <property type="protein sequence ID" value="OWY90951.1"/>
    <property type="molecule type" value="Genomic_DNA"/>
</dbReference>
<evidence type="ECO:0000256" key="3">
    <source>
        <dbReference type="ARBA" id="ARBA00023002"/>
    </source>
</evidence>
<accession>A0A225UDC1</accession>
<feature type="non-terminal residue" evidence="5">
    <location>
        <position position="1"/>
    </location>
</feature>
<dbReference type="Pfam" id="PF00248">
    <property type="entry name" value="Aldo_ket_red"/>
    <property type="match status" value="1"/>
</dbReference>
<comment type="caution">
    <text evidence="5">The sequence shown here is derived from an EMBL/GenBank/DDBJ whole genome shotgun (WGS) entry which is preliminary data.</text>
</comment>
<dbReference type="Gene3D" id="3.20.20.100">
    <property type="entry name" value="NADP-dependent oxidoreductase domain"/>
    <property type="match status" value="1"/>
</dbReference>
<evidence type="ECO:0000256" key="2">
    <source>
        <dbReference type="ARBA" id="ARBA00022857"/>
    </source>
</evidence>
<dbReference type="InterPro" id="IPR036812">
    <property type="entry name" value="NAD(P)_OxRdtase_dom_sf"/>
</dbReference>
<dbReference type="STRING" id="4795.A0A225UDC1"/>
<keyword evidence="5" id="KW-0406">Ion transport</keyword>
<evidence type="ECO:0000259" key="4">
    <source>
        <dbReference type="Pfam" id="PF00248"/>
    </source>
</evidence>
<protein>
    <submittedName>
        <fullName evidence="5">Voltage-gated potassium channel subunit beta</fullName>
    </submittedName>
</protein>
<dbReference type="AlphaFoldDB" id="A0A225UDC1"/>
<dbReference type="PANTHER" id="PTHR43150">
    <property type="entry name" value="HYPERKINETIC, ISOFORM M"/>
    <property type="match status" value="1"/>
</dbReference>
<reference evidence="6" key="1">
    <citation type="submission" date="2017-03" db="EMBL/GenBank/DDBJ databases">
        <title>Phytopthora megakarya and P. palmivora, two closely related causual agents of cacao black pod achieved similar genome size and gene model numbers by different mechanisms.</title>
        <authorList>
            <person name="Ali S."/>
            <person name="Shao J."/>
            <person name="Larry D.J."/>
            <person name="Kronmiller B."/>
            <person name="Shen D."/>
            <person name="Strem M.D."/>
            <person name="Melnick R.L."/>
            <person name="Guiltinan M.J."/>
            <person name="Tyler B.M."/>
            <person name="Meinhardt L.W."/>
            <person name="Bailey B.A."/>
        </authorList>
    </citation>
    <scope>NUCLEOTIDE SEQUENCE [LARGE SCALE GENOMIC DNA]</scope>
    <source>
        <strain evidence="6">zdho120</strain>
    </source>
</reference>
<dbReference type="SUPFAM" id="SSF51430">
    <property type="entry name" value="NAD(P)-linked oxidoreductase"/>
    <property type="match status" value="1"/>
</dbReference>
<keyword evidence="6" id="KW-1185">Reference proteome</keyword>
<dbReference type="OrthoDB" id="118686at2759"/>
<dbReference type="InterPro" id="IPR005399">
    <property type="entry name" value="K_chnl_volt-dep_bsu_KCNAB-rel"/>
</dbReference>
<feature type="domain" description="NADP-dependent oxidoreductase" evidence="4">
    <location>
        <begin position="10"/>
        <end position="130"/>
    </location>
</feature>
<gene>
    <name evidence="5" type="ORF">PHMEG_00040679</name>
</gene>
<dbReference type="GO" id="GO:0016491">
    <property type="term" value="F:oxidoreductase activity"/>
    <property type="evidence" value="ECO:0007669"/>
    <property type="project" value="UniProtKB-KW"/>
</dbReference>
<evidence type="ECO:0000313" key="5">
    <source>
        <dbReference type="EMBL" id="OWY90951.1"/>
    </source>
</evidence>
<organism evidence="5 6">
    <name type="scientific">Phytophthora megakarya</name>
    <dbReference type="NCBI Taxonomy" id="4795"/>
    <lineage>
        <taxon>Eukaryota</taxon>
        <taxon>Sar</taxon>
        <taxon>Stramenopiles</taxon>
        <taxon>Oomycota</taxon>
        <taxon>Peronosporomycetes</taxon>
        <taxon>Peronosporales</taxon>
        <taxon>Peronosporaceae</taxon>
        <taxon>Phytophthora</taxon>
    </lineage>
</organism>
<evidence type="ECO:0000313" key="6">
    <source>
        <dbReference type="Proteomes" id="UP000198211"/>
    </source>
</evidence>
<keyword evidence="5" id="KW-0407">Ion channel</keyword>
<proteinExistence type="inferred from homology"/>
<dbReference type="PANTHER" id="PTHR43150:SF2">
    <property type="entry name" value="HYPERKINETIC, ISOFORM M"/>
    <property type="match status" value="1"/>
</dbReference>
<name>A0A225UDC1_9STRA</name>
<keyword evidence="5" id="KW-0813">Transport</keyword>